<protein>
    <submittedName>
        <fullName evidence="1">Uncharacterized protein</fullName>
    </submittedName>
</protein>
<evidence type="ECO:0000313" key="2">
    <source>
        <dbReference type="Proteomes" id="UP000507470"/>
    </source>
</evidence>
<dbReference type="AlphaFoldDB" id="A0A6J8EQ76"/>
<name>A0A6J8EQ76_MYTCO</name>
<dbReference type="PANTHER" id="PTHR33244:SF3">
    <property type="entry name" value="PEPTIDASE A2 DOMAIN-CONTAINING PROTEIN"/>
    <property type="match status" value="1"/>
</dbReference>
<keyword evidence="2" id="KW-1185">Reference proteome</keyword>
<dbReference type="EMBL" id="CACVKT020009699">
    <property type="protein sequence ID" value="CAC5422754.1"/>
    <property type="molecule type" value="Genomic_DNA"/>
</dbReference>
<evidence type="ECO:0000313" key="1">
    <source>
        <dbReference type="EMBL" id="CAC5422754.1"/>
    </source>
</evidence>
<reference evidence="1 2" key="1">
    <citation type="submission" date="2020-06" db="EMBL/GenBank/DDBJ databases">
        <authorList>
            <person name="Li R."/>
            <person name="Bekaert M."/>
        </authorList>
    </citation>
    <scope>NUCLEOTIDE SEQUENCE [LARGE SCALE GENOMIC DNA]</scope>
    <source>
        <strain evidence="2">wild</strain>
    </source>
</reference>
<accession>A0A6J8EQ76</accession>
<sequence length="165" mass="19052">MVKSQKDAKDPYLALLDWRNTPSEGLDSSPSQRMFGRKGRTLLPSASRLLKPDIQTDVVGNKRIQQENSRKGKEWTKAKVDEKCNIRSYNVTTEDGSTYRRNRRHLILTKEPMIEQSELDLPTQTADRTDNHAQPIAIDNQLVDNVIEHQETKPTVRTSERIRNR</sequence>
<dbReference type="OrthoDB" id="10053647at2759"/>
<proteinExistence type="predicted"/>
<organism evidence="1 2">
    <name type="scientific">Mytilus coruscus</name>
    <name type="common">Sea mussel</name>
    <dbReference type="NCBI Taxonomy" id="42192"/>
    <lineage>
        <taxon>Eukaryota</taxon>
        <taxon>Metazoa</taxon>
        <taxon>Spiralia</taxon>
        <taxon>Lophotrochozoa</taxon>
        <taxon>Mollusca</taxon>
        <taxon>Bivalvia</taxon>
        <taxon>Autobranchia</taxon>
        <taxon>Pteriomorphia</taxon>
        <taxon>Mytilida</taxon>
        <taxon>Mytiloidea</taxon>
        <taxon>Mytilidae</taxon>
        <taxon>Mytilinae</taxon>
        <taxon>Mytilus</taxon>
    </lineage>
</organism>
<dbReference type="Proteomes" id="UP000507470">
    <property type="component" value="Unassembled WGS sequence"/>
</dbReference>
<dbReference type="PANTHER" id="PTHR33244">
    <property type="entry name" value="INTEGRASE CATALYTIC DOMAIN-CONTAINING PROTEIN-RELATED"/>
    <property type="match status" value="1"/>
</dbReference>
<gene>
    <name evidence="1" type="ORF">MCOR_54785</name>
</gene>